<evidence type="ECO:0000313" key="3">
    <source>
        <dbReference type="Proteomes" id="UP000018201"/>
    </source>
</evidence>
<gene>
    <name evidence="2" type="ORF">EPH_0062900</name>
</gene>
<name>U6H1T0_9EIME</name>
<dbReference type="AlphaFoldDB" id="U6H1T0"/>
<dbReference type="OrthoDB" id="345759at2759"/>
<protein>
    <submittedName>
        <fullName evidence="2">Uncharacterized protein</fullName>
    </submittedName>
</protein>
<organism evidence="2 3">
    <name type="scientific">Eimeria praecox</name>
    <dbReference type="NCBI Taxonomy" id="51316"/>
    <lineage>
        <taxon>Eukaryota</taxon>
        <taxon>Sar</taxon>
        <taxon>Alveolata</taxon>
        <taxon>Apicomplexa</taxon>
        <taxon>Conoidasida</taxon>
        <taxon>Coccidia</taxon>
        <taxon>Eucoccidiorida</taxon>
        <taxon>Eimeriorina</taxon>
        <taxon>Eimeriidae</taxon>
        <taxon>Eimeria</taxon>
    </lineage>
</organism>
<dbReference type="VEuPathDB" id="ToxoDB:EPH_0062900"/>
<reference evidence="2" key="2">
    <citation type="submission" date="2013-10" db="EMBL/GenBank/DDBJ databases">
        <authorList>
            <person name="Aslett M."/>
        </authorList>
    </citation>
    <scope>NUCLEOTIDE SEQUENCE [LARGE SCALE GENOMIC DNA]</scope>
    <source>
        <strain evidence="2">Houghton</strain>
    </source>
</reference>
<dbReference type="EMBL" id="HG694399">
    <property type="protein sequence ID" value="CDI85837.1"/>
    <property type="molecule type" value="Genomic_DNA"/>
</dbReference>
<sequence>MNGGQQDDCSGTAVCPRLTSACSKPTPPQENSPPPKWCYTYTGALVGVIHRCSWTARMVTATLLLTLWASPQLAYGQPMESDYNGQFSEVPIVFEEEVQPSPEPAQESSTLYEPTTGSEPSLTENGSPLPQTGQQSNDGFTEPPPSLIEISTLQEVSEGATATPFPGRARGLDAIVPFMLPLRPYAPVFSGSEGSMNFAPGSNDSGVFPVPEDAAEASAPPRFAFYGPQSDELRVDDCQHFDAFLVSPLPSSVGSKFSEFVQKEASQADGMPYLHHIHGRPVGDPADGEENPRLIVEGGKVTPLWSEFTEENPIFRMDEGTVTLIRLVAPVKSAFDAMASMMLMPIVDVSLAYGDGLRLSYKVSGEEGRQADHQHQDETHRPVAELHVVYKSCFSVEGESSDPISVRAELRFGGCEPVVLMWKVVCSAGALLQGKLHVDLAQACVPSGFHIAIGPLTPAASKDKSASLMRSSADLPWDPSLAPSPTVADLRAVTSKEGDLVSNGVVADHVASVQPGTLVFDPSKRSPQKLGGRLQARDVSSADLPWDPSLAPSPTVADLRAVTSKEGDLVSNGVVADHVASVQPDTLVFDPSSIAPNLPSRIEGVRRAAALPLEDSSVRYFLSCLQQDFVEMYAWCRGSADLQVMYPLLYNYVGSSQKEETETEQSVSLVASKPSSHVVLREVLPGLEENVRRFILQFQCKSEGESIVGIDFSFHGYRDIQIFLKKKCVAPASASLRDPSCSSGVLSEGGEACCVASCGTCGGDGCEDREGGLPGCCAKHILSSALPCAVATAPCVMGGGLPGCCAKHILSSALPCAVATAPCVMGGEN</sequence>
<feature type="compositionally biased region" description="Polar residues" evidence="1">
    <location>
        <begin position="106"/>
        <end position="139"/>
    </location>
</feature>
<reference evidence="2" key="1">
    <citation type="submission" date="2013-10" db="EMBL/GenBank/DDBJ databases">
        <title>Genomic analysis of the causative agents of coccidiosis in chickens.</title>
        <authorList>
            <person name="Reid A.J."/>
            <person name="Blake D."/>
            <person name="Billington K."/>
            <person name="Browne H."/>
            <person name="Dunn M."/>
            <person name="Hung S."/>
            <person name="Kawahara F."/>
            <person name="Miranda-Saavedra D."/>
            <person name="Mourier T."/>
            <person name="Nagra H."/>
            <person name="Otto T.D."/>
            <person name="Rawlings N."/>
            <person name="Sanchez A."/>
            <person name="Sanders M."/>
            <person name="Subramaniam C."/>
            <person name="Tay Y."/>
            <person name="Dear P."/>
            <person name="Doerig C."/>
            <person name="Gruber A."/>
            <person name="Parkinson J."/>
            <person name="Shirley M."/>
            <person name="Wan K.L."/>
            <person name="Berriman M."/>
            <person name="Tomley F."/>
            <person name="Pain A."/>
        </authorList>
    </citation>
    <scope>NUCLEOTIDE SEQUENCE [LARGE SCALE GENOMIC DNA]</scope>
    <source>
        <strain evidence="2">Houghton</strain>
    </source>
</reference>
<dbReference type="Proteomes" id="UP000018201">
    <property type="component" value="Unassembled WGS sequence"/>
</dbReference>
<proteinExistence type="predicted"/>
<accession>U6H1T0</accession>
<keyword evidence="3" id="KW-1185">Reference proteome</keyword>
<feature type="region of interest" description="Disordered" evidence="1">
    <location>
        <begin position="98"/>
        <end position="146"/>
    </location>
</feature>
<evidence type="ECO:0000313" key="2">
    <source>
        <dbReference type="EMBL" id="CDI85837.1"/>
    </source>
</evidence>
<evidence type="ECO:0000256" key="1">
    <source>
        <dbReference type="SAM" id="MobiDB-lite"/>
    </source>
</evidence>